<keyword evidence="2" id="KW-0378">Hydrolase</keyword>
<dbReference type="eggNOG" id="KOG1385">
    <property type="taxonomic scope" value="Eukaryota"/>
</dbReference>
<proteinExistence type="inferred from homology"/>
<dbReference type="GO" id="GO:0016020">
    <property type="term" value="C:membrane"/>
    <property type="evidence" value="ECO:0007669"/>
    <property type="project" value="TreeGrafter"/>
</dbReference>
<dbReference type="PANTHER" id="PTHR11782">
    <property type="entry name" value="ADENOSINE/GUANOSINE DIPHOSPHATASE"/>
    <property type="match status" value="1"/>
</dbReference>
<dbReference type="AlphaFoldDB" id="A0A1U7X9M9"/>
<dbReference type="Proteomes" id="UP000189701">
    <property type="component" value="Unplaced"/>
</dbReference>
<gene>
    <name evidence="5" type="primary">LOC104231800</name>
</gene>
<dbReference type="PANTHER" id="PTHR11782:SF87">
    <property type="entry name" value="APYRASE"/>
    <property type="match status" value="1"/>
</dbReference>
<protein>
    <submittedName>
        <fullName evidence="5">Apyrase-like</fullName>
    </submittedName>
</protein>
<organism evidence="4 5">
    <name type="scientific">Nicotiana sylvestris</name>
    <name type="common">Wood tobacco</name>
    <name type="synonym">South American tobacco</name>
    <dbReference type="NCBI Taxonomy" id="4096"/>
    <lineage>
        <taxon>Eukaryota</taxon>
        <taxon>Viridiplantae</taxon>
        <taxon>Streptophyta</taxon>
        <taxon>Embryophyta</taxon>
        <taxon>Tracheophyta</taxon>
        <taxon>Spermatophyta</taxon>
        <taxon>Magnoliopsida</taxon>
        <taxon>eudicotyledons</taxon>
        <taxon>Gunneridae</taxon>
        <taxon>Pentapetalae</taxon>
        <taxon>asterids</taxon>
        <taxon>lamiids</taxon>
        <taxon>Solanales</taxon>
        <taxon>Solanaceae</taxon>
        <taxon>Nicotianoideae</taxon>
        <taxon>Nicotianeae</taxon>
        <taxon>Nicotiana</taxon>
    </lineage>
</organism>
<dbReference type="GO" id="GO:0017110">
    <property type="term" value="F:nucleoside diphosphate phosphatase activity"/>
    <property type="evidence" value="ECO:0007669"/>
    <property type="project" value="TreeGrafter"/>
</dbReference>
<evidence type="ECO:0000313" key="4">
    <source>
        <dbReference type="Proteomes" id="UP000189701"/>
    </source>
</evidence>
<dbReference type="Gene3D" id="3.30.420.150">
    <property type="entry name" value="Exopolyphosphatase. Domain 2"/>
    <property type="match status" value="1"/>
</dbReference>
<dbReference type="InterPro" id="IPR000407">
    <property type="entry name" value="GDA1_CD39_NTPase"/>
</dbReference>
<keyword evidence="3" id="KW-0472">Membrane</keyword>
<evidence type="ECO:0000256" key="2">
    <source>
        <dbReference type="ARBA" id="ARBA00022801"/>
    </source>
</evidence>
<keyword evidence="3" id="KW-1133">Transmembrane helix</keyword>
<dbReference type="CDD" id="cd09272">
    <property type="entry name" value="RNase_HI_RT_Ty1"/>
    <property type="match status" value="1"/>
</dbReference>
<keyword evidence="4" id="KW-1185">Reference proteome</keyword>
<dbReference type="eggNOG" id="KOG0017">
    <property type="taxonomic scope" value="Eukaryota"/>
</dbReference>
<comment type="similarity">
    <text evidence="1">Belongs to the GDA1/CD39 NTPase family.</text>
</comment>
<sequence length="338" mass="37980">MAGDPDGRKSTSGYVYTFAGGAVSWQSRLQKCVALSTTKAEYIAVAEAEKEMLWLKRFLQELGINQTENAEQDRTTMEGRKEASSNVIWLLGLLIIFFFFTKKKIDGEKYILQKSLMGANYYLYVHSYLNYGLLAARAEILKISRNSTSSCILKGTNGYYTYGGVAYKASPTPKGSSFRKCRRIVRKALKLNEPCKYQNCTFHGVWNGGGVDGFKTLYISSFFFEMAYWVDIVDPKASSGKAKPIQYLSAAKIACKLKAKEVKSMFPNVDSKDLPYLCMDMLYQFTLLVDGFGLDPYREITLVHDVNYKNNRVEAAWPLGCAIDVVSSSFSRSRISSS</sequence>
<dbReference type="Pfam" id="PF01150">
    <property type="entry name" value="GDA1_CD39"/>
    <property type="match status" value="1"/>
</dbReference>
<dbReference type="RefSeq" id="XP_009783155.1">
    <property type="nucleotide sequence ID" value="XM_009784853.1"/>
</dbReference>
<evidence type="ECO:0000256" key="1">
    <source>
        <dbReference type="ARBA" id="ARBA00009283"/>
    </source>
</evidence>
<accession>A0A1U7X9M9</accession>
<dbReference type="GO" id="GO:0009134">
    <property type="term" value="P:nucleoside diphosphate catabolic process"/>
    <property type="evidence" value="ECO:0007669"/>
    <property type="project" value="TreeGrafter"/>
</dbReference>
<evidence type="ECO:0000313" key="5">
    <source>
        <dbReference type="RefSeq" id="XP_009783155.1"/>
    </source>
</evidence>
<reference evidence="5" key="2">
    <citation type="submission" date="2025-08" db="UniProtKB">
        <authorList>
            <consortium name="RefSeq"/>
        </authorList>
    </citation>
    <scope>IDENTIFICATION</scope>
    <source>
        <tissue evidence="5">Leaf</tissue>
    </source>
</reference>
<reference evidence="4" key="1">
    <citation type="journal article" date="2013" name="Genome Biol.">
        <title>Reference genomes and transcriptomes of Nicotiana sylvestris and Nicotiana tomentosiformis.</title>
        <authorList>
            <person name="Sierro N."/>
            <person name="Battey J.N."/>
            <person name="Ouadi S."/>
            <person name="Bovet L."/>
            <person name="Goepfert S."/>
            <person name="Bakaher N."/>
            <person name="Peitsch M.C."/>
            <person name="Ivanov N.V."/>
        </authorList>
    </citation>
    <scope>NUCLEOTIDE SEQUENCE [LARGE SCALE GENOMIC DNA]</scope>
</reference>
<evidence type="ECO:0000256" key="3">
    <source>
        <dbReference type="SAM" id="Phobius"/>
    </source>
</evidence>
<name>A0A1U7X9M9_NICSY</name>
<keyword evidence="3" id="KW-0812">Transmembrane</keyword>
<feature type="transmembrane region" description="Helical" evidence="3">
    <location>
        <begin position="83"/>
        <end position="101"/>
    </location>
</feature>